<evidence type="ECO:0000256" key="2">
    <source>
        <dbReference type="ARBA" id="ARBA00023136"/>
    </source>
</evidence>
<name>A0A916RBV5_9HYPH</name>
<evidence type="ECO:0000313" key="6">
    <source>
        <dbReference type="EMBL" id="GGA51112.1"/>
    </source>
</evidence>
<dbReference type="InterPro" id="IPR007450">
    <property type="entry name" value="BamE_dom"/>
</dbReference>
<comment type="caution">
    <text evidence="6">The sequence shown here is derived from an EMBL/GenBank/DDBJ whole genome shotgun (WGS) entry which is preliminary data.</text>
</comment>
<keyword evidence="1 4" id="KW-0732">Signal</keyword>
<accession>A0A916RBV5</accession>
<dbReference type="Gene3D" id="3.30.1450.10">
    <property type="match status" value="1"/>
</dbReference>
<dbReference type="AlphaFoldDB" id="A0A916RBV5"/>
<dbReference type="PANTHER" id="PTHR37482:SF1">
    <property type="entry name" value="OUTER MEMBRANE PROTEIN ASSEMBLY FACTOR BAME"/>
    <property type="match status" value="1"/>
</dbReference>
<organism evidence="6 7">
    <name type="scientific">Pelagibacterium lentulum</name>
    <dbReference type="NCBI Taxonomy" id="2029865"/>
    <lineage>
        <taxon>Bacteria</taxon>
        <taxon>Pseudomonadati</taxon>
        <taxon>Pseudomonadota</taxon>
        <taxon>Alphaproteobacteria</taxon>
        <taxon>Hyphomicrobiales</taxon>
        <taxon>Devosiaceae</taxon>
        <taxon>Pelagibacterium</taxon>
    </lineage>
</organism>
<keyword evidence="3" id="KW-0998">Cell outer membrane</keyword>
<evidence type="ECO:0000256" key="1">
    <source>
        <dbReference type="ARBA" id="ARBA00022729"/>
    </source>
</evidence>
<protein>
    <recommendedName>
        <fullName evidence="5">Outer membrane protein assembly factor BamE domain-containing protein</fullName>
    </recommendedName>
</protein>
<dbReference type="Pfam" id="PF04355">
    <property type="entry name" value="BamE"/>
    <property type="match status" value="1"/>
</dbReference>
<sequence>MPLRTALVRLSPIAAAFALGITLSACAGTGLVNTRTQGYVIPNDAVQQIRPGVSMDLVRAVLGSPQTTNTFGGQTAWYYIETKVNQTAFGLTTAQERTVLAVYFDNNNRVAERAVYGLEDGAVFTIEGQRTPSFGQDATFVQSILSSF</sequence>
<feature type="signal peptide" evidence="4">
    <location>
        <begin position="1"/>
        <end position="27"/>
    </location>
</feature>
<evidence type="ECO:0000256" key="4">
    <source>
        <dbReference type="SAM" id="SignalP"/>
    </source>
</evidence>
<feature type="domain" description="Outer membrane protein assembly factor BamE" evidence="5">
    <location>
        <begin position="38"/>
        <end position="111"/>
    </location>
</feature>
<gene>
    <name evidence="6" type="ORF">GCM10011499_21400</name>
</gene>
<dbReference type="InterPro" id="IPR037873">
    <property type="entry name" value="BamE-like"/>
</dbReference>
<dbReference type="PANTHER" id="PTHR37482">
    <property type="entry name" value="OUTER MEMBRANE PROTEIN ASSEMBLY FACTOR BAME"/>
    <property type="match status" value="1"/>
</dbReference>
<dbReference type="GO" id="GO:0043165">
    <property type="term" value="P:Gram-negative-bacterium-type cell outer membrane assembly"/>
    <property type="evidence" value="ECO:0007669"/>
    <property type="project" value="TreeGrafter"/>
</dbReference>
<feature type="chain" id="PRO_5036769019" description="Outer membrane protein assembly factor BamE domain-containing protein" evidence="4">
    <location>
        <begin position="28"/>
        <end position="148"/>
    </location>
</feature>
<dbReference type="RefSeq" id="WP_164734861.1">
    <property type="nucleotide sequence ID" value="NZ_BMKB01000003.1"/>
</dbReference>
<dbReference type="GO" id="GO:0051205">
    <property type="term" value="P:protein insertion into membrane"/>
    <property type="evidence" value="ECO:0007669"/>
    <property type="project" value="TreeGrafter"/>
</dbReference>
<dbReference type="GO" id="GO:0030674">
    <property type="term" value="F:protein-macromolecule adaptor activity"/>
    <property type="evidence" value="ECO:0007669"/>
    <property type="project" value="TreeGrafter"/>
</dbReference>
<dbReference type="PROSITE" id="PS51257">
    <property type="entry name" value="PROKAR_LIPOPROTEIN"/>
    <property type="match status" value="1"/>
</dbReference>
<reference evidence="6 7" key="1">
    <citation type="journal article" date="2014" name="Int. J. Syst. Evol. Microbiol.">
        <title>Complete genome sequence of Corynebacterium casei LMG S-19264T (=DSM 44701T), isolated from a smear-ripened cheese.</title>
        <authorList>
            <consortium name="US DOE Joint Genome Institute (JGI-PGF)"/>
            <person name="Walter F."/>
            <person name="Albersmeier A."/>
            <person name="Kalinowski J."/>
            <person name="Ruckert C."/>
        </authorList>
    </citation>
    <scope>NUCLEOTIDE SEQUENCE [LARGE SCALE GENOMIC DNA]</scope>
    <source>
        <strain evidence="6 7">CGMCC 1.15896</strain>
    </source>
</reference>
<evidence type="ECO:0000259" key="5">
    <source>
        <dbReference type="Pfam" id="PF04355"/>
    </source>
</evidence>
<proteinExistence type="predicted"/>
<dbReference type="EMBL" id="BMKB01000003">
    <property type="protein sequence ID" value="GGA51112.1"/>
    <property type="molecule type" value="Genomic_DNA"/>
</dbReference>
<keyword evidence="2" id="KW-0472">Membrane</keyword>
<dbReference type="InterPro" id="IPR026592">
    <property type="entry name" value="BamE"/>
</dbReference>
<dbReference type="GO" id="GO:1990063">
    <property type="term" value="C:Bam protein complex"/>
    <property type="evidence" value="ECO:0007669"/>
    <property type="project" value="TreeGrafter"/>
</dbReference>
<evidence type="ECO:0000256" key="3">
    <source>
        <dbReference type="ARBA" id="ARBA00023237"/>
    </source>
</evidence>
<keyword evidence="7" id="KW-1185">Reference proteome</keyword>
<dbReference type="Proteomes" id="UP000596977">
    <property type="component" value="Unassembled WGS sequence"/>
</dbReference>
<evidence type="ECO:0000313" key="7">
    <source>
        <dbReference type="Proteomes" id="UP000596977"/>
    </source>
</evidence>